<protein>
    <submittedName>
        <fullName evidence="1">Uncharacterized protein</fullName>
    </submittedName>
</protein>
<proteinExistence type="predicted"/>
<evidence type="ECO:0000313" key="1">
    <source>
        <dbReference type="EMBL" id="GCE15165.1"/>
    </source>
</evidence>
<reference evidence="2" key="1">
    <citation type="submission" date="2018-12" db="EMBL/GenBank/DDBJ databases">
        <title>Tengunoibacter tsumagoiensis gen. nov., sp. nov., Dictyobacter kobayashii sp. nov., D. alpinus sp. nov., and D. joshuensis sp. nov. and description of Dictyobacteraceae fam. nov. within the order Ktedonobacterales isolated from Tengu-no-mugimeshi.</title>
        <authorList>
            <person name="Wang C.M."/>
            <person name="Zheng Y."/>
            <person name="Sakai Y."/>
            <person name="Toyoda A."/>
            <person name="Minakuchi Y."/>
            <person name="Abe K."/>
            <person name="Yokota A."/>
            <person name="Yabe S."/>
        </authorList>
    </citation>
    <scope>NUCLEOTIDE SEQUENCE [LARGE SCALE GENOMIC DNA]</scope>
    <source>
        <strain evidence="2">Uno3</strain>
    </source>
</reference>
<evidence type="ECO:0000313" key="2">
    <source>
        <dbReference type="Proteomes" id="UP000287352"/>
    </source>
</evidence>
<comment type="caution">
    <text evidence="1">The sequence shown here is derived from an EMBL/GenBank/DDBJ whole genome shotgun (WGS) entry which is preliminary data.</text>
</comment>
<sequence length="55" mass="6069">MGSISESNSLAIFTTVLWIGNNPMGNRSQWSVLQAHREELDAGSPQYWETGKCGL</sequence>
<dbReference type="EMBL" id="BIFR01000002">
    <property type="protein sequence ID" value="GCE15165.1"/>
    <property type="molecule type" value="Genomic_DNA"/>
</dbReference>
<accession>A0A402A837</accession>
<dbReference type="Proteomes" id="UP000287352">
    <property type="component" value="Unassembled WGS sequence"/>
</dbReference>
<gene>
    <name evidence="1" type="ORF">KTT_50240</name>
</gene>
<dbReference type="AlphaFoldDB" id="A0A402A837"/>
<organism evidence="1 2">
    <name type="scientific">Tengunoibacter tsumagoiensis</name>
    <dbReference type="NCBI Taxonomy" id="2014871"/>
    <lineage>
        <taxon>Bacteria</taxon>
        <taxon>Bacillati</taxon>
        <taxon>Chloroflexota</taxon>
        <taxon>Ktedonobacteria</taxon>
        <taxon>Ktedonobacterales</taxon>
        <taxon>Dictyobacteraceae</taxon>
        <taxon>Tengunoibacter</taxon>
    </lineage>
</organism>
<keyword evidence="2" id="KW-1185">Reference proteome</keyword>
<name>A0A402A837_9CHLR</name>